<feature type="region of interest" description="Disordered" evidence="7">
    <location>
        <begin position="1"/>
        <end position="31"/>
    </location>
</feature>
<evidence type="ECO:0000256" key="5">
    <source>
        <dbReference type="ARBA" id="ARBA00022989"/>
    </source>
</evidence>
<feature type="transmembrane region" description="Helical" evidence="8">
    <location>
        <begin position="342"/>
        <end position="362"/>
    </location>
</feature>
<feature type="transmembrane region" description="Helical" evidence="8">
    <location>
        <begin position="267"/>
        <end position="291"/>
    </location>
</feature>
<dbReference type="InterPro" id="IPR050545">
    <property type="entry name" value="Mycobact_MmpL"/>
</dbReference>
<dbReference type="EMBL" id="JAOL01000127">
    <property type="protein sequence ID" value="EUA89137.1"/>
    <property type="molecule type" value="Genomic_DNA"/>
</dbReference>
<evidence type="ECO:0000256" key="2">
    <source>
        <dbReference type="ARBA" id="ARBA00010157"/>
    </source>
</evidence>
<evidence type="ECO:0000256" key="4">
    <source>
        <dbReference type="ARBA" id="ARBA00022692"/>
    </source>
</evidence>
<evidence type="ECO:0000256" key="7">
    <source>
        <dbReference type="SAM" id="MobiDB-lite"/>
    </source>
</evidence>
<keyword evidence="11" id="KW-1185">Reference proteome</keyword>
<comment type="caution">
    <text evidence="10">The sequence shown here is derived from an EMBL/GenBank/DDBJ whole genome shotgun (WGS) entry which is preliminary data.</text>
</comment>
<keyword evidence="5 8" id="KW-1133">Transmembrane helix</keyword>
<feature type="domain" description="Membrane transport protein MMPL" evidence="9">
    <location>
        <begin position="81"/>
        <end position="417"/>
    </location>
</feature>
<accession>A0ABN0QWT3</accession>
<dbReference type="Proteomes" id="UP000020681">
    <property type="component" value="Unassembled WGS sequence"/>
</dbReference>
<gene>
    <name evidence="10" type="ORF">I551_4410</name>
</gene>
<comment type="subcellular location">
    <subcellularLocation>
        <location evidence="1">Cell membrane</location>
        <topology evidence="1">Multi-pass membrane protein</topology>
    </subcellularLocation>
</comment>
<protein>
    <submittedName>
        <fullName evidence="10">MMPL family protein</fullName>
    </submittedName>
</protein>
<proteinExistence type="inferred from homology"/>
<sequence>MLASGVPNPTAHRGKPRRHRSYQADGAEHQRVRDQLADFDDTWRPIRNYLHWERHCFDIPICASLRSLFDAIDGVDKLSEDIGGMARATDRIDMIQPQLLAQLPQLIATMQTVKTLAQTLASTFSALVTQMEDMTRNSTQMGQALDGSKNDDSFYLPPEAFQNPDFQRGLTLFLSPDGASARFVITHMGDPATAEGISHIDKIMLAADEAVKGTPLQAAHIYLAGTAATFKDIHEGTTYDLMIVVVAALCLIFIIMLGITRSPVASAVIVGTVALSLGSAFGLSVLIWQHILHMPLHWLVLPMAIIVMLAVGSDYNLLLVARFREEIGAGLKTGMIRSMASTGRVVTTAGLVFAFTMGSMLFSDLRVVGQIGTTIMIGLLFDTLVVRSFMMPAVGTLLGRWFWWPRPLAGQTRKPQMVSQRLTGVGSAKGAALLQ</sequence>
<keyword evidence="6 8" id="KW-0472">Membrane</keyword>
<feature type="transmembrane region" description="Helical" evidence="8">
    <location>
        <begin position="368"/>
        <end position="390"/>
    </location>
</feature>
<dbReference type="PANTHER" id="PTHR33406">
    <property type="entry name" value="MEMBRANE PROTEIN MJ1562-RELATED"/>
    <property type="match status" value="1"/>
</dbReference>
<evidence type="ECO:0000259" key="9">
    <source>
        <dbReference type="Pfam" id="PF03176"/>
    </source>
</evidence>
<reference evidence="10 11" key="1">
    <citation type="submission" date="2014-01" db="EMBL/GenBank/DDBJ databases">
        <authorList>
            <person name="Dobos K."/>
            <person name="Lenaerts A."/>
            <person name="Ordway D."/>
            <person name="DeGroote M.A."/>
            <person name="Parker T."/>
            <person name="Sizemore C."/>
            <person name="Tallon L.J."/>
            <person name="Sadzewicz L.K."/>
            <person name="Sengamalay N."/>
            <person name="Fraser C.M."/>
            <person name="Hine E."/>
            <person name="Shefchek K.A."/>
            <person name="Das S.P."/>
            <person name="Tettelin H."/>
        </authorList>
    </citation>
    <scope>NUCLEOTIDE SEQUENCE [LARGE SCALE GENOMIC DNA]</scope>
    <source>
        <strain evidence="10 11">Harvey</strain>
    </source>
</reference>
<feature type="transmembrane region" description="Helical" evidence="8">
    <location>
        <begin position="241"/>
        <end position="260"/>
    </location>
</feature>
<evidence type="ECO:0000256" key="1">
    <source>
        <dbReference type="ARBA" id="ARBA00004651"/>
    </source>
</evidence>
<evidence type="ECO:0000256" key="8">
    <source>
        <dbReference type="SAM" id="Phobius"/>
    </source>
</evidence>
<evidence type="ECO:0000313" key="11">
    <source>
        <dbReference type="Proteomes" id="UP000020681"/>
    </source>
</evidence>
<dbReference type="SUPFAM" id="SSF82866">
    <property type="entry name" value="Multidrug efflux transporter AcrB transmembrane domain"/>
    <property type="match status" value="1"/>
</dbReference>
<dbReference type="InterPro" id="IPR004869">
    <property type="entry name" value="MMPL_dom"/>
</dbReference>
<name>A0ABN0QWT3_MYCUL</name>
<dbReference type="Gene3D" id="1.20.1640.10">
    <property type="entry name" value="Multidrug efflux transporter AcrB transmembrane domain"/>
    <property type="match status" value="1"/>
</dbReference>
<dbReference type="Pfam" id="PF03176">
    <property type="entry name" value="MMPL"/>
    <property type="match status" value="1"/>
</dbReference>
<feature type="transmembrane region" description="Helical" evidence="8">
    <location>
        <begin position="297"/>
        <end position="321"/>
    </location>
</feature>
<keyword evidence="3" id="KW-1003">Cell membrane</keyword>
<evidence type="ECO:0000256" key="3">
    <source>
        <dbReference type="ARBA" id="ARBA00022475"/>
    </source>
</evidence>
<evidence type="ECO:0000256" key="6">
    <source>
        <dbReference type="ARBA" id="ARBA00023136"/>
    </source>
</evidence>
<organism evidence="10 11">
    <name type="scientific">Mycobacterium ulcerans str. Harvey</name>
    <dbReference type="NCBI Taxonomy" id="1299332"/>
    <lineage>
        <taxon>Bacteria</taxon>
        <taxon>Bacillati</taxon>
        <taxon>Actinomycetota</taxon>
        <taxon>Actinomycetes</taxon>
        <taxon>Mycobacteriales</taxon>
        <taxon>Mycobacteriaceae</taxon>
        <taxon>Mycobacterium</taxon>
        <taxon>Mycobacterium ulcerans group</taxon>
    </lineage>
</organism>
<dbReference type="PANTHER" id="PTHR33406:SF6">
    <property type="entry name" value="MEMBRANE PROTEIN YDGH-RELATED"/>
    <property type="match status" value="1"/>
</dbReference>
<feature type="compositionally biased region" description="Basic residues" evidence="7">
    <location>
        <begin position="12"/>
        <end position="21"/>
    </location>
</feature>
<keyword evidence="4 8" id="KW-0812">Transmembrane</keyword>
<evidence type="ECO:0000313" key="10">
    <source>
        <dbReference type="EMBL" id="EUA89137.1"/>
    </source>
</evidence>
<comment type="similarity">
    <text evidence="2">Belongs to the resistance-nodulation-cell division (RND) (TC 2.A.6) family. MmpL subfamily.</text>
</comment>